<evidence type="ECO:0000256" key="3">
    <source>
        <dbReference type="ARBA" id="ARBA00022741"/>
    </source>
</evidence>
<dbReference type="InterPro" id="IPR050683">
    <property type="entry name" value="Bact_Polysacc_Export_ATP-bd"/>
</dbReference>
<reference evidence="7" key="1">
    <citation type="submission" date="2022-04" db="EMBL/GenBank/DDBJ databases">
        <title>Roseomonas acroporae sp. nov., isolated from coral Acropora digitifera.</title>
        <authorList>
            <person name="Sun H."/>
        </authorList>
    </citation>
    <scope>NUCLEOTIDE SEQUENCE</scope>
    <source>
        <strain evidence="7">NAR14</strain>
    </source>
</reference>
<name>A0A9X1Y6V4_9PROT</name>
<dbReference type="InterPro" id="IPR027417">
    <property type="entry name" value="P-loop_NTPase"/>
</dbReference>
<feature type="compositionally biased region" description="Low complexity" evidence="5">
    <location>
        <begin position="7"/>
        <end position="27"/>
    </location>
</feature>
<keyword evidence="4 7" id="KW-0067">ATP-binding</keyword>
<evidence type="ECO:0000313" key="8">
    <source>
        <dbReference type="Proteomes" id="UP001139516"/>
    </source>
</evidence>
<dbReference type="Proteomes" id="UP001139516">
    <property type="component" value="Unassembled WGS sequence"/>
</dbReference>
<sequence length="250" mass="27405">MMRLLRRPGALPGALPGDRPGAPARRAAARAAPACAVELEGVGKTYRVHGRDRTVLSDVNARFLRGQAVGILGRNGAGKSTLTRVITGVEHPTRGRVRRHLSVSWPLGFSGAVQASLTGADNTRFIARIYGAPVERTLGLVEEFAELKEYFRLPVKTYSSGMMARLSFALSLAVDFDCYVVDEVIAVGDARFVERCRNALLERRQRSTLLMVSHQVETIRAYCDSGAVLHDGTLTVHEDLEEAIAHYHRL</sequence>
<dbReference type="EMBL" id="JALPRX010000035">
    <property type="protein sequence ID" value="MCK8784596.1"/>
    <property type="molecule type" value="Genomic_DNA"/>
</dbReference>
<dbReference type="Pfam" id="PF00005">
    <property type="entry name" value="ABC_tran"/>
    <property type="match status" value="1"/>
</dbReference>
<keyword evidence="2" id="KW-0813">Transport</keyword>
<dbReference type="GO" id="GO:0005524">
    <property type="term" value="F:ATP binding"/>
    <property type="evidence" value="ECO:0007669"/>
    <property type="project" value="UniProtKB-KW"/>
</dbReference>
<proteinExistence type="inferred from homology"/>
<accession>A0A9X1Y6V4</accession>
<dbReference type="PANTHER" id="PTHR46743:SF2">
    <property type="entry name" value="TEICHOIC ACIDS EXPORT ATP-BINDING PROTEIN TAGH"/>
    <property type="match status" value="1"/>
</dbReference>
<comment type="similarity">
    <text evidence="1">Belongs to the ABC transporter superfamily.</text>
</comment>
<keyword evidence="8" id="KW-1185">Reference proteome</keyword>
<evidence type="ECO:0000256" key="5">
    <source>
        <dbReference type="SAM" id="MobiDB-lite"/>
    </source>
</evidence>
<dbReference type="GO" id="GO:0140359">
    <property type="term" value="F:ABC-type transporter activity"/>
    <property type="evidence" value="ECO:0007669"/>
    <property type="project" value="InterPro"/>
</dbReference>
<keyword evidence="3" id="KW-0547">Nucleotide-binding</keyword>
<evidence type="ECO:0000256" key="4">
    <source>
        <dbReference type="ARBA" id="ARBA00022840"/>
    </source>
</evidence>
<dbReference type="SUPFAM" id="SSF52540">
    <property type="entry name" value="P-loop containing nucleoside triphosphate hydrolases"/>
    <property type="match status" value="1"/>
</dbReference>
<dbReference type="InterPro" id="IPR017871">
    <property type="entry name" value="ABC_transporter-like_CS"/>
</dbReference>
<evidence type="ECO:0000313" key="7">
    <source>
        <dbReference type="EMBL" id="MCK8784596.1"/>
    </source>
</evidence>
<organism evidence="7 8">
    <name type="scientific">Roseomonas acroporae</name>
    <dbReference type="NCBI Taxonomy" id="2937791"/>
    <lineage>
        <taxon>Bacteria</taxon>
        <taxon>Pseudomonadati</taxon>
        <taxon>Pseudomonadota</taxon>
        <taxon>Alphaproteobacteria</taxon>
        <taxon>Acetobacterales</taxon>
        <taxon>Roseomonadaceae</taxon>
        <taxon>Roseomonas</taxon>
    </lineage>
</organism>
<dbReference type="PANTHER" id="PTHR46743">
    <property type="entry name" value="TEICHOIC ACIDS EXPORT ATP-BINDING PROTEIN TAGH"/>
    <property type="match status" value="1"/>
</dbReference>
<dbReference type="InterPro" id="IPR003439">
    <property type="entry name" value="ABC_transporter-like_ATP-bd"/>
</dbReference>
<dbReference type="PROSITE" id="PS00211">
    <property type="entry name" value="ABC_TRANSPORTER_1"/>
    <property type="match status" value="1"/>
</dbReference>
<dbReference type="InterPro" id="IPR015860">
    <property type="entry name" value="ABC_transpr_TagH-like"/>
</dbReference>
<dbReference type="PROSITE" id="PS50893">
    <property type="entry name" value="ABC_TRANSPORTER_2"/>
    <property type="match status" value="1"/>
</dbReference>
<evidence type="ECO:0000256" key="2">
    <source>
        <dbReference type="ARBA" id="ARBA00022448"/>
    </source>
</evidence>
<dbReference type="CDD" id="cd03220">
    <property type="entry name" value="ABC_KpsT_Wzt"/>
    <property type="match status" value="1"/>
</dbReference>
<dbReference type="AlphaFoldDB" id="A0A9X1Y6V4"/>
<evidence type="ECO:0000259" key="6">
    <source>
        <dbReference type="PROSITE" id="PS50893"/>
    </source>
</evidence>
<protein>
    <submittedName>
        <fullName evidence="7">ABC transporter ATP-binding protein</fullName>
    </submittedName>
</protein>
<dbReference type="GO" id="GO:0016020">
    <property type="term" value="C:membrane"/>
    <property type="evidence" value="ECO:0007669"/>
    <property type="project" value="InterPro"/>
</dbReference>
<feature type="domain" description="ABC transporter" evidence="6">
    <location>
        <begin position="37"/>
        <end position="250"/>
    </location>
</feature>
<dbReference type="Gene3D" id="3.40.50.300">
    <property type="entry name" value="P-loop containing nucleotide triphosphate hydrolases"/>
    <property type="match status" value="1"/>
</dbReference>
<dbReference type="RefSeq" id="WP_248666716.1">
    <property type="nucleotide sequence ID" value="NZ_JALPRX010000035.1"/>
</dbReference>
<gene>
    <name evidence="7" type="ORF">M0638_09400</name>
</gene>
<comment type="caution">
    <text evidence="7">The sequence shown here is derived from an EMBL/GenBank/DDBJ whole genome shotgun (WGS) entry which is preliminary data.</text>
</comment>
<dbReference type="GO" id="GO:0016887">
    <property type="term" value="F:ATP hydrolysis activity"/>
    <property type="evidence" value="ECO:0007669"/>
    <property type="project" value="InterPro"/>
</dbReference>
<evidence type="ECO:0000256" key="1">
    <source>
        <dbReference type="ARBA" id="ARBA00005417"/>
    </source>
</evidence>
<feature type="region of interest" description="Disordered" evidence="5">
    <location>
        <begin position="1"/>
        <end position="27"/>
    </location>
</feature>